<reference evidence="1 2" key="1">
    <citation type="journal article" date="2019" name="Environ. Microbiol.">
        <title>Species interactions and distinct microbial communities in high Arctic permafrost affected cryosols are associated with the CH4 and CO2 gas fluxes.</title>
        <authorList>
            <person name="Altshuler I."/>
            <person name="Hamel J."/>
            <person name="Turney S."/>
            <person name="Magnuson E."/>
            <person name="Levesque R."/>
            <person name="Greer C."/>
            <person name="Whyte L.G."/>
        </authorList>
    </citation>
    <scope>NUCLEOTIDE SEQUENCE [LARGE SCALE GENOMIC DNA]</scope>
    <source>
        <strain evidence="1 2">E4</strain>
    </source>
</reference>
<protein>
    <submittedName>
        <fullName evidence="1">Uncharacterized protein</fullName>
    </submittedName>
</protein>
<evidence type="ECO:0000313" key="2">
    <source>
        <dbReference type="Proteomes" id="UP000317663"/>
    </source>
</evidence>
<evidence type="ECO:0000313" key="1">
    <source>
        <dbReference type="EMBL" id="TPG60143.1"/>
    </source>
</evidence>
<dbReference type="AlphaFoldDB" id="A0A502GHE2"/>
<gene>
    <name evidence="1" type="ORF">EAH77_16370</name>
</gene>
<organism evidence="1 2">
    <name type="scientific">Ewingella americana</name>
    <dbReference type="NCBI Taxonomy" id="41202"/>
    <lineage>
        <taxon>Bacteria</taxon>
        <taxon>Pseudomonadati</taxon>
        <taxon>Pseudomonadota</taxon>
        <taxon>Gammaproteobacteria</taxon>
        <taxon>Enterobacterales</taxon>
        <taxon>Yersiniaceae</taxon>
        <taxon>Ewingella</taxon>
    </lineage>
</organism>
<name>A0A502GHE2_9GAMM</name>
<keyword evidence="2" id="KW-1185">Reference proteome</keyword>
<dbReference type="Proteomes" id="UP000317663">
    <property type="component" value="Unassembled WGS sequence"/>
</dbReference>
<sequence length="80" mass="8570">MSIIKSIKTKSKNGSAIRATLDNENNIRVFLAGDGCEGTHTLTEDDKKSLMAQFAKAPVLEPRKVAQNASYRAGYGGGRA</sequence>
<accession>A0A502GHE2</accession>
<dbReference type="RefSeq" id="WP_140473870.1">
    <property type="nucleotide sequence ID" value="NZ_RCZD01000008.1"/>
</dbReference>
<dbReference type="EMBL" id="RCZD01000008">
    <property type="protein sequence ID" value="TPG60143.1"/>
    <property type="molecule type" value="Genomic_DNA"/>
</dbReference>
<comment type="caution">
    <text evidence="1">The sequence shown here is derived from an EMBL/GenBank/DDBJ whole genome shotgun (WGS) entry which is preliminary data.</text>
</comment>
<proteinExistence type="predicted"/>